<gene>
    <name evidence="1" type="ORF">KC573_00420</name>
</gene>
<dbReference type="Proteomes" id="UP000699691">
    <property type="component" value="Unassembled WGS sequence"/>
</dbReference>
<reference evidence="1" key="2">
    <citation type="journal article" date="2021" name="Microbiome">
        <title>Successional dynamics and alternative stable states in a saline activated sludge microbial community over 9 years.</title>
        <authorList>
            <person name="Wang Y."/>
            <person name="Ye J."/>
            <person name="Ju F."/>
            <person name="Liu L."/>
            <person name="Boyd J.A."/>
            <person name="Deng Y."/>
            <person name="Parks D.H."/>
            <person name="Jiang X."/>
            <person name="Yin X."/>
            <person name="Woodcroft B.J."/>
            <person name="Tyson G.W."/>
            <person name="Hugenholtz P."/>
            <person name="Polz M.F."/>
            <person name="Zhang T."/>
        </authorList>
    </citation>
    <scope>NUCLEOTIDE SEQUENCE</scope>
    <source>
        <strain evidence="1">HKST-UBA02</strain>
    </source>
</reference>
<dbReference type="AlphaFoldDB" id="A0A955RVX1"/>
<sequence>MTRSYTAAPNDSRYIPLTQQRSCCVPTSIQMIMYRNTIPLIPAEELGYHLGLTVKPELKHLFYNVRYSKTPPSEAGYGTQIFNPEYDPNKMFRHFNIPLHFRIKLAHEIENSHELIALLKEVERKDSDALLCFNHGVIEGEFEPHSGHVAVFDRVIDEKIRLVDASPSQPKWREVDSSVLFEAIQKHGNENSGGIWYFEKINNN</sequence>
<evidence type="ECO:0008006" key="3">
    <source>
        <dbReference type="Google" id="ProtNLM"/>
    </source>
</evidence>
<organism evidence="1 2">
    <name type="scientific">candidate division WWE3 bacterium</name>
    <dbReference type="NCBI Taxonomy" id="2053526"/>
    <lineage>
        <taxon>Bacteria</taxon>
        <taxon>Katanobacteria</taxon>
    </lineage>
</organism>
<evidence type="ECO:0000313" key="1">
    <source>
        <dbReference type="EMBL" id="MCA9397269.1"/>
    </source>
</evidence>
<comment type="caution">
    <text evidence="1">The sequence shown here is derived from an EMBL/GenBank/DDBJ whole genome shotgun (WGS) entry which is preliminary data.</text>
</comment>
<name>A0A955RVX1_UNCKA</name>
<reference evidence="1" key="1">
    <citation type="submission" date="2020-04" db="EMBL/GenBank/DDBJ databases">
        <authorList>
            <person name="Zhang T."/>
        </authorList>
    </citation>
    <scope>NUCLEOTIDE SEQUENCE</scope>
    <source>
        <strain evidence="1">HKST-UBA02</strain>
    </source>
</reference>
<proteinExistence type="predicted"/>
<accession>A0A955RVX1</accession>
<evidence type="ECO:0000313" key="2">
    <source>
        <dbReference type="Proteomes" id="UP000699691"/>
    </source>
</evidence>
<protein>
    <recommendedName>
        <fullName evidence="3">Peptidase C39-like domain-containing protein</fullName>
    </recommendedName>
</protein>
<dbReference type="EMBL" id="JAGQKY010000009">
    <property type="protein sequence ID" value="MCA9397269.1"/>
    <property type="molecule type" value="Genomic_DNA"/>
</dbReference>